<proteinExistence type="predicted"/>
<evidence type="ECO:0000313" key="3">
    <source>
        <dbReference type="Proteomes" id="UP000710432"/>
    </source>
</evidence>
<name>A0A8J6KSV5_MICOH</name>
<protein>
    <submittedName>
        <fullName evidence="2">Uncharacterized protein</fullName>
    </submittedName>
</protein>
<evidence type="ECO:0000256" key="1">
    <source>
        <dbReference type="SAM" id="MobiDB-lite"/>
    </source>
</evidence>
<feature type="region of interest" description="Disordered" evidence="1">
    <location>
        <begin position="1"/>
        <end position="20"/>
    </location>
</feature>
<feature type="compositionally biased region" description="Acidic residues" evidence="1">
    <location>
        <begin position="132"/>
        <end position="166"/>
    </location>
</feature>
<feature type="compositionally biased region" description="Acidic residues" evidence="1">
    <location>
        <begin position="114"/>
        <end position="124"/>
    </location>
</feature>
<organism evidence="2 3">
    <name type="scientific">Microtus ochrogaster</name>
    <name type="common">Prairie vole</name>
    <dbReference type="NCBI Taxonomy" id="79684"/>
    <lineage>
        <taxon>Eukaryota</taxon>
        <taxon>Metazoa</taxon>
        <taxon>Chordata</taxon>
        <taxon>Craniata</taxon>
        <taxon>Vertebrata</taxon>
        <taxon>Euteleostomi</taxon>
        <taxon>Mammalia</taxon>
        <taxon>Eutheria</taxon>
        <taxon>Euarchontoglires</taxon>
        <taxon>Glires</taxon>
        <taxon>Rodentia</taxon>
        <taxon>Myomorpha</taxon>
        <taxon>Muroidea</taxon>
        <taxon>Cricetidae</taxon>
        <taxon>Arvicolinae</taxon>
        <taxon>Microtus</taxon>
    </lineage>
</organism>
<dbReference type="AlphaFoldDB" id="A0A8J6KSV5"/>
<dbReference type="EMBL" id="JAATJU010022227">
    <property type="protein sequence ID" value="KAH0511270.1"/>
    <property type="molecule type" value="Genomic_DNA"/>
</dbReference>
<feature type="compositionally biased region" description="Basic and acidic residues" evidence="1">
    <location>
        <begin position="167"/>
        <end position="176"/>
    </location>
</feature>
<comment type="caution">
    <text evidence="2">The sequence shown here is derived from an EMBL/GenBank/DDBJ whole genome shotgun (WGS) entry which is preliminary data.</text>
</comment>
<gene>
    <name evidence="2" type="ORF">LTLLF_150665</name>
</gene>
<accession>A0A8J6KSV5</accession>
<dbReference type="Proteomes" id="UP000710432">
    <property type="component" value="Unassembled WGS sequence"/>
</dbReference>
<sequence length="183" mass="21050">MSAIVEQEPGLPDQEQEGGGIEHNTSQIVLHVLPMEEAVDDIDGTAAFLVSQAVVSAITEEDCGQEEIWPNVEEIWPRVEDVWPHIGDIWSNAEEVWPGVEDDWYIWNSARESDDQELQEEAGDNQDYNKENEEEEEEEEDDKDEDDEDDDEDDDYEGEEENEEDHDENHQGEKISLHACEFT</sequence>
<reference evidence="2" key="1">
    <citation type="submission" date="2020-03" db="EMBL/GenBank/DDBJ databases">
        <title>Studies in the Genomics of Life Span.</title>
        <authorList>
            <person name="Glass D."/>
        </authorList>
    </citation>
    <scope>NUCLEOTIDE SEQUENCE</scope>
    <source>
        <strain evidence="2">LTLLF</strain>
        <tissue evidence="2">Muscle</tissue>
    </source>
</reference>
<evidence type="ECO:0000313" key="2">
    <source>
        <dbReference type="EMBL" id="KAH0511270.1"/>
    </source>
</evidence>
<feature type="region of interest" description="Disordered" evidence="1">
    <location>
        <begin position="110"/>
        <end position="183"/>
    </location>
</feature>